<keyword evidence="1 10" id="KW-1003">Cell membrane</keyword>
<dbReference type="GO" id="GO:0071555">
    <property type="term" value="P:cell wall organization"/>
    <property type="evidence" value="ECO:0007669"/>
    <property type="project" value="UniProtKB-KW"/>
</dbReference>
<dbReference type="CDD" id="cd03785">
    <property type="entry name" value="GT28_MurG"/>
    <property type="match status" value="1"/>
</dbReference>
<comment type="pathway">
    <text evidence="10">Cell wall biogenesis; peptidoglycan biosynthesis.</text>
</comment>
<dbReference type="GO" id="GO:0005975">
    <property type="term" value="P:carbohydrate metabolic process"/>
    <property type="evidence" value="ECO:0007669"/>
    <property type="project" value="InterPro"/>
</dbReference>
<sequence>MKIALLGSGSGGHFTPLIAVARELRRIAEDEKLVSLELLLISDEPVDEEILQFEQITFRHFSSGKIRRYFSLKNIGDAIKTFFSVIYAFWVVYKEFPDVIFSKGGYVAFPILFAARFYGIPILIHESDTVPGKVNIWSATFARRIAISFPETAIHFPEEKTAMTGIPIRSRVIGGNEEEARTLFQLETHVPTLLVLGGSQGAAPINDILLQAIERLIGRMQIIHQCGQDNYSDVLKNASVILENSTHKKRYHPFAFLDEDQLRNASHIASVIVSRAGATALYELAAWGIPSILIPLPHAASDHQRKNAYAYARVGGGEVMEESNITPTVLTSQIIHLLEDEALRSKMRAGAQRFARLDAAEKIAHEIIALGLHGDIE</sequence>
<evidence type="ECO:0000256" key="5">
    <source>
        <dbReference type="ARBA" id="ARBA00022960"/>
    </source>
</evidence>
<keyword evidence="3 10" id="KW-0328">Glycosyltransferase</keyword>
<dbReference type="GO" id="GO:0051301">
    <property type="term" value="P:cell division"/>
    <property type="evidence" value="ECO:0007669"/>
    <property type="project" value="UniProtKB-KW"/>
</dbReference>
<dbReference type="GO" id="GO:0005886">
    <property type="term" value="C:plasma membrane"/>
    <property type="evidence" value="ECO:0007669"/>
    <property type="project" value="UniProtKB-SubCell"/>
</dbReference>
<evidence type="ECO:0000256" key="4">
    <source>
        <dbReference type="ARBA" id="ARBA00022679"/>
    </source>
</evidence>
<dbReference type="EMBL" id="PFEF01000010">
    <property type="protein sequence ID" value="PJE64140.1"/>
    <property type="molecule type" value="Genomic_DNA"/>
</dbReference>
<dbReference type="Pfam" id="PF03033">
    <property type="entry name" value="Glyco_transf_28"/>
    <property type="match status" value="1"/>
</dbReference>
<feature type="domain" description="Glycosyl transferase family 28 C-terminal" evidence="12">
    <location>
        <begin position="192"/>
        <end position="359"/>
    </location>
</feature>
<evidence type="ECO:0000256" key="9">
    <source>
        <dbReference type="ARBA" id="ARBA00023316"/>
    </source>
</evidence>
<evidence type="ECO:0000256" key="3">
    <source>
        <dbReference type="ARBA" id="ARBA00022676"/>
    </source>
</evidence>
<feature type="binding site" evidence="10">
    <location>
        <position position="199"/>
    </location>
    <ligand>
        <name>UDP-N-acetyl-alpha-D-glucosamine</name>
        <dbReference type="ChEBI" id="CHEBI:57705"/>
    </ligand>
</feature>
<evidence type="ECO:0000256" key="2">
    <source>
        <dbReference type="ARBA" id="ARBA00022618"/>
    </source>
</evidence>
<dbReference type="InterPro" id="IPR007235">
    <property type="entry name" value="Glyco_trans_28_C"/>
</dbReference>
<proteinExistence type="inferred from homology"/>
<dbReference type="EC" id="2.4.1.227" evidence="10"/>
<dbReference type="HAMAP" id="MF_00033">
    <property type="entry name" value="MurG"/>
    <property type="match status" value="1"/>
</dbReference>
<reference evidence="14" key="1">
    <citation type="submission" date="2017-09" db="EMBL/GenBank/DDBJ databases">
        <title>Depth-based differentiation of microbial function through sediment-hosted aquifers and enrichment of novel symbionts in the deep terrestrial subsurface.</title>
        <authorList>
            <person name="Probst A.J."/>
            <person name="Ladd B."/>
            <person name="Jarett J.K."/>
            <person name="Geller-Mcgrath D.E."/>
            <person name="Sieber C.M.K."/>
            <person name="Emerson J.B."/>
            <person name="Anantharaman K."/>
            <person name="Thomas B.C."/>
            <person name="Malmstrom R."/>
            <person name="Stieglmeier M."/>
            <person name="Klingl A."/>
            <person name="Woyke T."/>
            <person name="Ryan C.M."/>
            <person name="Banfield J.F."/>
        </authorList>
    </citation>
    <scope>NUCLEOTIDE SEQUENCE [LARGE SCALE GENOMIC DNA]</scope>
</reference>
<comment type="similarity">
    <text evidence="10">Belongs to the glycosyltransferase 28 family. MurG subfamily.</text>
</comment>
<feature type="binding site" evidence="10">
    <location>
        <position position="304"/>
    </location>
    <ligand>
        <name>UDP-N-acetyl-alpha-D-glucosamine</name>
        <dbReference type="ChEBI" id="CHEBI:57705"/>
    </ligand>
</feature>
<keyword evidence="4 10" id="KW-0808">Transferase</keyword>
<keyword evidence="9 10" id="KW-0961">Cell wall biogenesis/degradation</keyword>
<evidence type="ECO:0000259" key="12">
    <source>
        <dbReference type="Pfam" id="PF04101"/>
    </source>
</evidence>
<keyword evidence="5 10" id="KW-0133">Cell shape</keyword>
<dbReference type="InterPro" id="IPR004276">
    <property type="entry name" value="GlycoTrans_28_N"/>
</dbReference>
<dbReference type="InterPro" id="IPR006009">
    <property type="entry name" value="GlcNAc_MurG"/>
</dbReference>
<name>A0A2M8KW49_9BACT</name>
<organism evidence="13 14">
    <name type="scientific">Candidatus Ryanbacteria bacterium CG10_big_fil_rev_8_21_14_0_10_43_42</name>
    <dbReference type="NCBI Taxonomy" id="1974864"/>
    <lineage>
        <taxon>Bacteria</taxon>
        <taxon>Candidatus Ryaniibacteriota</taxon>
    </lineage>
</organism>
<dbReference type="GO" id="GO:0050511">
    <property type="term" value="F:undecaprenyldiphospho-muramoylpentapeptide beta-N-acetylglucosaminyltransferase activity"/>
    <property type="evidence" value="ECO:0007669"/>
    <property type="project" value="UniProtKB-UniRule"/>
</dbReference>
<gene>
    <name evidence="10" type="primary">murG</name>
    <name evidence="13" type="ORF">COU90_04695</name>
</gene>
<dbReference type="GO" id="GO:0009252">
    <property type="term" value="P:peptidoglycan biosynthetic process"/>
    <property type="evidence" value="ECO:0007669"/>
    <property type="project" value="UniProtKB-UniRule"/>
</dbReference>
<dbReference type="UniPathway" id="UPA00219"/>
<evidence type="ECO:0000256" key="8">
    <source>
        <dbReference type="ARBA" id="ARBA00023306"/>
    </source>
</evidence>
<feature type="binding site" evidence="10">
    <location>
        <position position="169"/>
    </location>
    <ligand>
        <name>UDP-N-acetyl-alpha-D-glucosamine</name>
        <dbReference type="ChEBI" id="CHEBI:57705"/>
    </ligand>
</feature>
<comment type="function">
    <text evidence="10">Cell wall formation. Catalyzes the transfer of a GlcNAc subunit on undecaprenyl-pyrophosphoryl-MurNAc-pentapeptide (lipid intermediate I) to form undecaprenyl-pyrophosphoryl-MurNAc-(pentapeptide)GlcNAc (lipid intermediate II).</text>
</comment>
<evidence type="ECO:0000256" key="1">
    <source>
        <dbReference type="ARBA" id="ARBA00022475"/>
    </source>
</evidence>
<keyword evidence="8 10" id="KW-0131">Cell cycle</keyword>
<comment type="catalytic activity">
    <reaction evidence="10">
        <text>di-trans,octa-cis-undecaprenyl diphospho-N-acetyl-alpha-D-muramoyl-L-alanyl-D-glutamyl-meso-2,6-diaminopimeloyl-D-alanyl-D-alanine + UDP-N-acetyl-alpha-D-glucosamine = di-trans,octa-cis-undecaprenyl diphospho-[N-acetyl-alpha-D-glucosaminyl-(1-&gt;4)]-N-acetyl-alpha-D-muramoyl-L-alanyl-D-glutamyl-meso-2,6-diaminopimeloyl-D-alanyl-D-alanine + UDP + H(+)</text>
        <dbReference type="Rhea" id="RHEA:31227"/>
        <dbReference type="ChEBI" id="CHEBI:15378"/>
        <dbReference type="ChEBI" id="CHEBI:57705"/>
        <dbReference type="ChEBI" id="CHEBI:58223"/>
        <dbReference type="ChEBI" id="CHEBI:61387"/>
        <dbReference type="ChEBI" id="CHEBI:61388"/>
        <dbReference type="EC" id="2.4.1.227"/>
    </reaction>
</comment>
<evidence type="ECO:0000259" key="11">
    <source>
        <dbReference type="Pfam" id="PF03033"/>
    </source>
</evidence>
<comment type="caution">
    <text evidence="10">Lacks conserved residue(s) required for the propagation of feature annotation.</text>
</comment>
<dbReference type="PANTHER" id="PTHR21015:SF27">
    <property type="entry name" value="UDP-N-ACETYLGLUCOSAMINE--N-ACETYLMURAMYL-(PENTAPEPTIDE) PYROPHOSPHORYL-UNDECAPRENOL N-ACETYLGLUCOSAMINE TRANSFERASE"/>
    <property type="match status" value="1"/>
</dbReference>
<dbReference type="Proteomes" id="UP000229098">
    <property type="component" value="Unassembled WGS sequence"/>
</dbReference>
<evidence type="ECO:0000256" key="7">
    <source>
        <dbReference type="ARBA" id="ARBA00023136"/>
    </source>
</evidence>
<keyword evidence="2 10" id="KW-0132">Cell division</keyword>
<dbReference type="PANTHER" id="PTHR21015">
    <property type="entry name" value="UDP-N-ACETYLGLUCOSAMINE--N-ACETYLMURAMYL-(PENTAPEPTIDE) PYROPHOSPHORYL-UNDECAPRENOL N-ACETYLGLUCOSAMINE TRANSFERASE 1"/>
    <property type="match status" value="1"/>
</dbReference>
<dbReference type="GO" id="GO:0051991">
    <property type="term" value="F:UDP-N-acetyl-D-glucosamine:N-acetylmuramoyl-L-alanyl-D-glutamyl-meso-2,6-diaminopimelyl-D-alanyl-D-alanine-diphosphoundecaprenol 4-beta-N-acetylglucosaminlytransferase activity"/>
    <property type="evidence" value="ECO:0007669"/>
    <property type="project" value="RHEA"/>
</dbReference>
<dbReference type="Pfam" id="PF04101">
    <property type="entry name" value="Glyco_tran_28_C"/>
    <property type="match status" value="1"/>
</dbReference>
<evidence type="ECO:0000313" key="13">
    <source>
        <dbReference type="EMBL" id="PJE64140.1"/>
    </source>
</evidence>
<keyword evidence="6 10" id="KW-0573">Peptidoglycan synthesis</keyword>
<evidence type="ECO:0000313" key="14">
    <source>
        <dbReference type="Proteomes" id="UP000229098"/>
    </source>
</evidence>
<protein>
    <recommendedName>
        <fullName evidence="10">UDP-N-acetylglucosamine--N-acetylmuramyl-(pentapeptide) pyrophosphoryl-undecaprenol N-acetylglucosamine transferase</fullName>
        <ecNumber evidence="10">2.4.1.227</ecNumber>
    </recommendedName>
    <alternativeName>
        <fullName evidence="10">Undecaprenyl-PP-MurNAc-pentapeptide-UDPGlcNAc GlcNAc transferase</fullName>
    </alternativeName>
</protein>
<dbReference type="AlphaFoldDB" id="A0A2M8KW49"/>
<dbReference type="SUPFAM" id="SSF53756">
    <property type="entry name" value="UDP-Glycosyltransferase/glycogen phosphorylase"/>
    <property type="match status" value="1"/>
</dbReference>
<keyword evidence="7 10" id="KW-0472">Membrane</keyword>
<evidence type="ECO:0000256" key="6">
    <source>
        <dbReference type="ARBA" id="ARBA00022984"/>
    </source>
</evidence>
<comment type="caution">
    <text evidence="13">The sequence shown here is derived from an EMBL/GenBank/DDBJ whole genome shotgun (WGS) entry which is preliminary data.</text>
</comment>
<feature type="domain" description="Glycosyltransferase family 28 N-terminal" evidence="11">
    <location>
        <begin position="3"/>
        <end position="147"/>
    </location>
</feature>
<accession>A0A2M8KW49</accession>
<dbReference type="Gene3D" id="3.40.50.2000">
    <property type="entry name" value="Glycogen Phosphorylase B"/>
    <property type="match status" value="2"/>
</dbReference>
<comment type="subcellular location">
    <subcellularLocation>
        <location evidence="10">Cell membrane</location>
        <topology evidence="10">Peripheral membrane protein</topology>
        <orientation evidence="10">Cytoplasmic side</orientation>
    </subcellularLocation>
</comment>
<dbReference type="GO" id="GO:0008360">
    <property type="term" value="P:regulation of cell shape"/>
    <property type="evidence" value="ECO:0007669"/>
    <property type="project" value="UniProtKB-KW"/>
</dbReference>
<evidence type="ECO:0000256" key="10">
    <source>
        <dbReference type="HAMAP-Rule" id="MF_00033"/>
    </source>
</evidence>
<feature type="binding site" evidence="10">
    <location>
        <begin position="10"/>
        <end position="12"/>
    </location>
    <ligand>
        <name>UDP-N-acetyl-alpha-D-glucosamine</name>
        <dbReference type="ChEBI" id="CHEBI:57705"/>
    </ligand>
</feature>